<name>A0A6L7G0A1_9RHOB</name>
<reference evidence="2 3" key="1">
    <citation type="submission" date="2019-12" db="EMBL/GenBank/DDBJ databases">
        <authorList>
            <person name="Li M."/>
        </authorList>
    </citation>
    <scope>NUCLEOTIDE SEQUENCE [LARGE SCALE GENOMIC DNA]</scope>
    <source>
        <strain evidence="2 3">GBMRC 2024</strain>
    </source>
</reference>
<keyword evidence="1" id="KW-0472">Membrane</keyword>
<accession>A0A6L7G0A1</accession>
<comment type="caution">
    <text evidence="2">The sequence shown here is derived from an EMBL/GenBank/DDBJ whole genome shotgun (WGS) entry which is preliminary data.</text>
</comment>
<feature type="transmembrane region" description="Helical" evidence="1">
    <location>
        <begin position="16"/>
        <end position="37"/>
    </location>
</feature>
<feature type="transmembrane region" description="Helical" evidence="1">
    <location>
        <begin position="57"/>
        <end position="79"/>
    </location>
</feature>
<feature type="transmembrane region" description="Helical" evidence="1">
    <location>
        <begin position="100"/>
        <end position="121"/>
    </location>
</feature>
<dbReference type="Pfam" id="PF10011">
    <property type="entry name" value="DUF2254"/>
    <property type="match status" value="1"/>
</dbReference>
<dbReference type="RefSeq" id="WP_160892880.1">
    <property type="nucleotide sequence ID" value="NZ_WUMU01000004.1"/>
</dbReference>
<proteinExistence type="predicted"/>
<keyword evidence="3" id="KW-1185">Reference proteome</keyword>
<evidence type="ECO:0000313" key="3">
    <source>
        <dbReference type="Proteomes" id="UP000477911"/>
    </source>
</evidence>
<evidence type="ECO:0000256" key="1">
    <source>
        <dbReference type="SAM" id="Phobius"/>
    </source>
</evidence>
<dbReference type="EMBL" id="WUMU01000004">
    <property type="protein sequence ID" value="MXN17505.1"/>
    <property type="molecule type" value="Genomic_DNA"/>
</dbReference>
<keyword evidence="1" id="KW-1133">Transmembrane helix</keyword>
<dbReference type="Proteomes" id="UP000477911">
    <property type="component" value="Unassembled WGS sequence"/>
</dbReference>
<dbReference type="AlphaFoldDB" id="A0A6L7G0A1"/>
<evidence type="ECO:0000313" key="2">
    <source>
        <dbReference type="EMBL" id="MXN17505.1"/>
    </source>
</evidence>
<sequence length="402" mass="44039">MLPSLFRKLHDVSRRLVVRVLLIAGLAILAVILARLGGRLIPPGLTGLVGPEAVDKILSIIANSMLTVTTFSLTIMAAVHRYVSGQWTPRAHQALLQDTVTQTVLATFVGAYLYALLAIILRETGGFDGPSLLVLYCTTLVVVAMIVIAIIRWISHMEQLGSLIETSSRIEERTTKAFQLRAAWPSLGARPLIFREIPKATHQVAACRSGYVCQIYQDRLQQAAQDVGAHVWLLHPVGAFVHRGQALARTESEDPELLRALAAAIQIGPLRNYDQDPEFGFICLREIAVRALSPGINDPGTAENILRRIARVLMGIDSPADGEGQRVLHDRLYIPALDTRRLTEDILVPILKDGAARPELAAPFEETLLALSAHVDPGISQSARDLRVRLHRSLAEDARHGL</sequence>
<protein>
    <submittedName>
        <fullName evidence="2">DUF2254 domain-containing protein</fullName>
    </submittedName>
</protein>
<dbReference type="InterPro" id="IPR018723">
    <property type="entry name" value="DUF2254_membrane"/>
</dbReference>
<gene>
    <name evidence="2" type="ORF">GR170_06645</name>
</gene>
<keyword evidence="1" id="KW-0812">Transmembrane</keyword>
<organism evidence="2 3">
    <name type="scientific">Pseudooceanicola albus</name>
    <dbReference type="NCBI Taxonomy" id="2692189"/>
    <lineage>
        <taxon>Bacteria</taxon>
        <taxon>Pseudomonadati</taxon>
        <taxon>Pseudomonadota</taxon>
        <taxon>Alphaproteobacteria</taxon>
        <taxon>Rhodobacterales</taxon>
        <taxon>Paracoccaceae</taxon>
        <taxon>Pseudooceanicola</taxon>
    </lineage>
</organism>
<feature type="transmembrane region" description="Helical" evidence="1">
    <location>
        <begin position="133"/>
        <end position="154"/>
    </location>
</feature>